<gene>
    <name evidence="3" type="ORF">BDQ94DRAFT_161867</name>
</gene>
<dbReference type="Pfam" id="PF11001">
    <property type="entry name" value="AFUB_07903_YDR124W_hel"/>
    <property type="match status" value="1"/>
</dbReference>
<dbReference type="EMBL" id="KZ852066">
    <property type="protein sequence ID" value="RDH29587.1"/>
    <property type="molecule type" value="Genomic_DNA"/>
</dbReference>
<dbReference type="AlphaFoldDB" id="A0A3F3PRL8"/>
<proteinExistence type="predicted"/>
<name>A0A3F3PRL8_9EURO</name>
<keyword evidence="4" id="KW-1185">Reference proteome</keyword>
<feature type="compositionally biased region" description="Polar residues" evidence="1">
    <location>
        <begin position="364"/>
        <end position="375"/>
    </location>
</feature>
<evidence type="ECO:0000313" key="4">
    <source>
        <dbReference type="Proteomes" id="UP000253729"/>
    </source>
</evidence>
<sequence>MTSPHQMLSYHDMTAQASHTEMQRASSAVNFRYTHFAMLCIDHNGDLRIEASPSIAGCEKAIFTDDVQDRFLKSVTTAWQPSLQSLHSNTLSHMNGDVTGKPMLLSSPSLGLQHAWYQPSLPRQAGLIPCEWQSLQNKRHRRSLRHELSGIGLDLDTASPTPSLRRTAIRLGQTDLVRRYYEKAFEAFQQLNCRVIAKAFVKLVEPRKQVNHPYNGRRAAGGSSQKMDSELTKPKWWPTGVTHKEPDHLQKAERIRLLVHILCELKESRGITAEKLKDAGQDVRRQIQPESRLQVLDEIYYVRYMEELYMEGKISGDTMIYVSHVHLDEDFLFAEIREQTTNNSRELSLPIMNNKPDAPKGTEGSKSPGDQSEIQAATDKSHTDMPVSSDERRLPPMEVNHQAKRPANQDYCYPPSPVSSPSISRKSSLESGLSTYSTDMAAPMLSGSEPNGAPCTSRDIHPAEASCMPDYFGSQQMATSSAEQNHQPGFWSLPPAHTALPFNGY</sequence>
<dbReference type="InterPro" id="IPR047092">
    <property type="entry name" value="AFUB_07903/YDR124W-like_hel"/>
</dbReference>
<dbReference type="PANTHER" id="PTHR36102">
    <property type="entry name" value="CHROMOSOME 10, WHOLE GENOME SHOTGUN SEQUENCE"/>
    <property type="match status" value="1"/>
</dbReference>
<dbReference type="Proteomes" id="UP000253729">
    <property type="component" value="Unassembled WGS sequence"/>
</dbReference>
<feature type="domain" description="Subtelomeric hrmA-associated cluster protein AFUB-079030/YDR124W-like helical bundle" evidence="2">
    <location>
        <begin position="171"/>
        <end position="304"/>
    </location>
</feature>
<feature type="compositionally biased region" description="Low complexity" evidence="1">
    <location>
        <begin position="419"/>
        <end position="431"/>
    </location>
</feature>
<dbReference type="PANTHER" id="PTHR36102:SF4">
    <property type="entry name" value="YDR124W-LIKE HELICAL BUNDLE DOMAIN-CONTAINING PROTEIN"/>
    <property type="match status" value="1"/>
</dbReference>
<evidence type="ECO:0000256" key="1">
    <source>
        <dbReference type="SAM" id="MobiDB-lite"/>
    </source>
</evidence>
<accession>A0A3F3PRL8</accession>
<dbReference type="InterPro" id="IPR021264">
    <property type="entry name" value="AFUB_079030/YDR124W-like"/>
</dbReference>
<feature type="compositionally biased region" description="Basic and acidic residues" evidence="1">
    <location>
        <begin position="379"/>
        <end position="395"/>
    </location>
</feature>
<protein>
    <recommendedName>
        <fullName evidence="2">Subtelomeric hrmA-associated cluster protein AFUB-079030/YDR124W-like helical bundle domain-containing protein</fullName>
    </recommendedName>
</protein>
<feature type="region of interest" description="Disordered" evidence="1">
    <location>
        <begin position="344"/>
        <end position="461"/>
    </location>
</feature>
<dbReference type="GeneID" id="38137810"/>
<evidence type="ECO:0000259" key="2">
    <source>
        <dbReference type="Pfam" id="PF11001"/>
    </source>
</evidence>
<feature type="region of interest" description="Disordered" evidence="1">
    <location>
        <begin position="212"/>
        <end position="237"/>
    </location>
</feature>
<reference evidence="3 4" key="1">
    <citation type="submission" date="2018-07" db="EMBL/GenBank/DDBJ databases">
        <title>The genomes of Aspergillus section Nigri reveals drivers in fungal speciation.</title>
        <authorList>
            <consortium name="DOE Joint Genome Institute"/>
            <person name="Vesth T.C."/>
            <person name="Nybo J."/>
            <person name="Theobald S."/>
            <person name="Brandl J."/>
            <person name="Frisvad J.C."/>
            <person name="Nielsen K.F."/>
            <person name="Lyhne E.K."/>
            <person name="Kogle M.E."/>
            <person name="Kuo A."/>
            <person name="Riley R."/>
            <person name="Clum A."/>
            <person name="Nolan M."/>
            <person name="Lipzen A."/>
            <person name="Salamov A."/>
            <person name="Henrissat B."/>
            <person name="Wiebenga A."/>
            <person name="De vries R.P."/>
            <person name="Grigoriev I.V."/>
            <person name="Mortensen U.H."/>
            <person name="Andersen M.R."/>
            <person name="Baker S.E."/>
        </authorList>
    </citation>
    <scope>NUCLEOTIDE SEQUENCE [LARGE SCALE GENOMIC DNA]</scope>
    <source>
        <strain evidence="3 4">CBS 139.54b</strain>
    </source>
</reference>
<dbReference type="STRING" id="1341132.A0A3F3PRL8"/>
<organism evidence="3 4">
    <name type="scientific">Aspergillus welwitschiae</name>
    <dbReference type="NCBI Taxonomy" id="1341132"/>
    <lineage>
        <taxon>Eukaryota</taxon>
        <taxon>Fungi</taxon>
        <taxon>Dikarya</taxon>
        <taxon>Ascomycota</taxon>
        <taxon>Pezizomycotina</taxon>
        <taxon>Eurotiomycetes</taxon>
        <taxon>Eurotiomycetidae</taxon>
        <taxon>Eurotiales</taxon>
        <taxon>Aspergillaceae</taxon>
        <taxon>Aspergillus</taxon>
        <taxon>Aspergillus subgen. Circumdati</taxon>
    </lineage>
</organism>
<evidence type="ECO:0000313" key="3">
    <source>
        <dbReference type="EMBL" id="RDH29587.1"/>
    </source>
</evidence>
<dbReference type="RefSeq" id="XP_026622609.1">
    <property type="nucleotide sequence ID" value="XM_026769454.1"/>
</dbReference>